<reference evidence="2" key="1">
    <citation type="journal article" date="2023" name="Front. Plant Sci.">
        <title>Chromosomal-level genome assembly of Melastoma candidum provides insights into trichome evolution.</title>
        <authorList>
            <person name="Zhong Y."/>
            <person name="Wu W."/>
            <person name="Sun C."/>
            <person name="Zou P."/>
            <person name="Liu Y."/>
            <person name="Dai S."/>
            <person name="Zhou R."/>
        </authorList>
    </citation>
    <scope>NUCLEOTIDE SEQUENCE [LARGE SCALE GENOMIC DNA]</scope>
</reference>
<comment type="caution">
    <text evidence="1">The sequence shown here is derived from an EMBL/GenBank/DDBJ whole genome shotgun (WGS) entry which is preliminary data.</text>
</comment>
<protein>
    <submittedName>
        <fullName evidence="1">Uncharacterized protein</fullName>
    </submittedName>
</protein>
<accession>A0ACB9NUH9</accession>
<keyword evidence="2" id="KW-1185">Reference proteome</keyword>
<evidence type="ECO:0000313" key="1">
    <source>
        <dbReference type="EMBL" id="KAI4340315.1"/>
    </source>
</evidence>
<dbReference type="EMBL" id="CM042886">
    <property type="protein sequence ID" value="KAI4340315.1"/>
    <property type="molecule type" value="Genomic_DNA"/>
</dbReference>
<organism evidence="1 2">
    <name type="scientific">Melastoma candidum</name>
    <dbReference type="NCBI Taxonomy" id="119954"/>
    <lineage>
        <taxon>Eukaryota</taxon>
        <taxon>Viridiplantae</taxon>
        <taxon>Streptophyta</taxon>
        <taxon>Embryophyta</taxon>
        <taxon>Tracheophyta</taxon>
        <taxon>Spermatophyta</taxon>
        <taxon>Magnoliopsida</taxon>
        <taxon>eudicotyledons</taxon>
        <taxon>Gunneridae</taxon>
        <taxon>Pentapetalae</taxon>
        <taxon>rosids</taxon>
        <taxon>malvids</taxon>
        <taxon>Myrtales</taxon>
        <taxon>Melastomataceae</taxon>
        <taxon>Melastomatoideae</taxon>
        <taxon>Melastomateae</taxon>
        <taxon>Melastoma</taxon>
    </lineage>
</organism>
<evidence type="ECO:0000313" key="2">
    <source>
        <dbReference type="Proteomes" id="UP001057402"/>
    </source>
</evidence>
<sequence>MAQRPHVPQFGKWDSAQNAAYTVYFDQARKGRTGGRVINPNDPEENPDLLPRDAAAPEVRAPSPQAPRRERPIQPVRDDAGGMNRYNEARGHRVPARGLGGSAGSENSIERSPMHPRAKAPARVGGGVGVGLESPSWEEQKKGRTRGGQTTPERTAGTGAAVPRFGEWDVKNPSAGEGYTDIFNKVRAEKERGPSDTPGRDANHNNNGRSHQSGYARRPANDSQKVGCFSWCC</sequence>
<dbReference type="Proteomes" id="UP001057402">
    <property type="component" value="Chromosome 7"/>
</dbReference>
<gene>
    <name evidence="1" type="ORF">MLD38_025165</name>
</gene>
<name>A0ACB9NUH9_9MYRT</name>
<proteinExistence type="predicted"/>